<sequence>MKPQFLALIAGRDGWRVKAVRRTPYCSAPWFHLCRDGERFPRAGGDMAHIMKVWERERAA</sequence>
<dbReference type="EMBL" id="LR798303">
    <property type="protein sequence ID" value="CAB5222420.1"/>
    <property type="molecule type" value="Genomic_DNA"/>
</dbReference>
<accession>A0A6J7WXB8</accession>
<proteinExistence type="predicted"/>
<organism evidence="1">
    <name type="scientific">uncultured Caudovirales phage</name>
    <dbReference type="NCBI Taxonomy" id="2100421"/>
    <lineage>
        <taxon>Viruses</taxon>
        <taxon>Duplodnaviria</taxon>
        <taxon>Heunggongvirae</taxon>
        <taxon>Uroviricota</taxon>
        <taxon>Caudoviricetes</taxon>
        <taxon>Peduoviridae</taxon>
        <taxon>Maltschvirus</taxon>
        <taxon>Maltschvirus maltsch</taxon>
    </lineage>
</organism>
<reference evidence="1" key="1">
    <citation type="submission" date="2020-05" db="EMBL/GenBank/DDBJ databases">
        <authorList>
            <person name="Chiriac C."/>
            <person name="Salcher M."/>
            <person name="Ghai R."/>
            <person name="Kavagutti S V."/>
        </authorList>
    </citation>
    <scope>NUCLEOTIDE SEQUENCE</scope>
</reference>
<evidence type="ECO:0000313" key="1">
    <source>
        <dbReference type="EMBL" id="CAB5222420.1"/>
    </source>
</evidence>
<gene>
    <name evidence="1" type="ORF">UFOVP368_6</name>
</gene>
<protein>
    <submittedName>
        <fullName evidence="1">Uncharacterized protein</fullName>
    </submittedName>
</protein>
<name>A0A6J7WXB8_9CAUD</name>